<protein>
    <submittedName>
        <fullName evidence="1">Uncharacterized protein</fullName>
    </submittedName>
</protein>
<dbReference type="RefSeq" id="WP_323272073.1">
    <property type="nucleotide sequence ID" value="NZ_JAYGHT010000024.1"/>
</dbReference>
<gene>
    <name evidence="1" type="ORF">VB854_09570</name>
</gene>
<comment type="caution">
    <text evidence="1">The sequence shown here is derived from an EMBL/GenBank/DDBJ whole genome shotgun (WGS) entry which is preliminary data.</text>
</comment>
<name>A0ABU5TWK5_9CYAN</name>
<evidence type="ECO:0000313" key="2">
    <source>
        <dbReference type="Proteomes" id="UP001301728"/>
    </source>
</evidence>
<proteinExistence type="predicted"/>
<accession>A0ABU5TWK5</accession>
<dbReference type="EMBL" id="JAYGHT010000024">
    <property type="protein sequence ID" value="MEA5519199.1"/>
    <property type="molecule type" value="Genomic_DNA"/>
</dbReference>
<dbReference type="Proteomes" id="UP001301728">
    <property type="component" value="Unassembled WGS sequence"/>
</dbReference>
<sequence length="146" mass="16605">MNEQDCLTVYDELVEILNQLQFGWVSQQVLEVISAGKTVEEMVSGRKSPDLKLTYHTPKEQLLLLIDAIEKAVVNAVDIELEIASSFSEEATTSDLQPELKFTSSFEKKSQFIKFPVELATHRKKEAETLLKLLHKLQKEVQKDAN</sequence>
<reference evidence="1 2" key="1">
    <citation type="submission" date="2023-12" db="EMBL/GenBank/DDBJ databases">
        <title>Baltic Sea Cyanobacteria.</title>
        <authorList>
            <person name="Delbaje E."/>
            <person name="Fewer D.P."/>
            <person name="Shishido T.K."/>
        </authorList>
    </citation>
    <scope>NUCLEOTIDE SEQUENCE [LARGE SCALE GENOMIC DNA]</scope>
    <source>
        <strain evidence="1 2">CCNP 1315</strain>
    </source>
</reference>
<evidence type="ECO:0000313" key="1">
    <source>
        <dbReference type="EMBL" id="MEA5519199.1"/>
    </source>
</evidence>
<keyword evidence="2" id="KW-1185">Reference proteome</keyword>
<organism evidence="1 2">
    <name type="scientific">Limnoraphis robusta CCNP1315</name>
    <dbReference type="NCBI Taxonomy" id="3110306"/>
    <lineage>
        <taxon>Bacteria</taxon>
        <taxon>Bacillati</taxon>
        <taxon>Cyanobacteriota</taxon>
        <taxon>Cyanophyceae</taxon>
        <taxon>Oscillatoriophycideae</taxon>
        <taxon>Oscillatoriales</taxon>
        <taxon>Sirenicapillariaceae</taxon>
        <taxon>Limnoraphis</taxon>
    </lineage>
</organism>